<dbReference type="AlphaFoldDB" id="A0A4Z1EFV8"/>
<feature type="signal peptide" evidence="1">
    <location>
        <begin position="1"/>
        <end position="21"/>
    </location>
</feature>
<feature type="chain" id="PRO_5021253510" description="SMP-30/Gluconolactonase/LRE-like region domain-containing protein" evidence="1">
    <location>
        <begin position="22"/>
        <end position="344"/>
    </location>
</feature>
<gene>
    <name evidence="2" type="ORF">BPAE_1062g00020</name>
</gene>
<comment type="caution">
    <text evidence="2">The sequence shown here is derived from an EMBL/GenBank/DDBJ whole genome shotgun (WGS) entry which is preliminary data.</text>
</comment>
<name>A0A4Z1EFV8_9HELO</name>
<dbReference type="PANTHER" id="PTHR42060">
    <property type="entry name" value="NHL REPEAT-CONTAINING PROTEIN-RELATED"/>
    <property type="match status" value="1"/>
</dbReference>
<evidence type="ECO:0008006" key="4">
    <source>
        <dbReference type="Google" id="ProtNLM"/>
    </source>
</evidence>
<dbReference type="Proteomes" id="UP000297910">
    <property type="component" value="Unassembled WGS sequence"/>
</dbReference>
<dbReference type="Gene3D" id="2.120.10.30">
    <property type="entry name" value="TolB, C-terminal domain"/>
    <property type="match status" value="1"/>
</dbReference>
<dbReference type="PANTHER" id="PTHR42060:SF1">
    <property type="entry name" value="NHL REPEAT-CONTAINING PROTEIN"/>
    <property type="match status" value="1"/>
</dbReference>
<evidence type="ECO:0000313" key="2">
    <source>
        <dbReference type="EMBL" id="TGO10129.1"/>
    </source>
</evidence>
<protein>
    <recommendedName>
        <fullName evidence="4">SMP-30/Gluconolactonase/LRE-like region domain-containing protein</fullName>
    </recommendedName>
</protein>
<proteinExistence type="predicted"/>
<evidence type="ECO:0000256" key="1">
    <source>
        <dbReference type="SAM" id="SignalP"/>
    </source>
</evidence>
<dbReference type="SUPFAM" id="SSF63829">
    <property type="entry name" value="Calcium-dependent phosphotriesterase"/>
    <property type="match status" value="1"/>
</dbReference>
<accession>A0A4Z1EFV8</accession>
<sequence>MRQSIFAGLALSLISGLHVAAEFPVRTVYQFASNDTWLENLVVRSNGVILATEIGPPASLLAFDPTQENPEKQVVATFTNVLGLTGITESGHDVFYITGANTTSATISDPPKNATQVWRVDYSGNTTEPVITHIASPTYPTVIDFNGLAAYNESIILASASHDNAIAAVDITTGKTWVAFEDDLINNINGIKIQDGYIYWTAGSDFCRAKLYSNFTISTAEVIALGSEDGSSLNFDDFALSPNGWKTNQTNSEGRKYAYLTTSVNNSIMEISFDAKTGGNNETAIIAGALHSTEIAEPTGAAFGRAQGQLNKLYITTGGGSALNVDVDGVETAVGAQLLEITLS</sequence>
<keyword evidence="3" id="KW-1185">Reference proteome</keyword>
<dbReference type="EMBL" id="PQXI01001059">
    <property type="protein sequence ID" value="TGO10129.1"/>
    <property type="molecule type" value="Genomic_DNA"/>
</dbReference>
<dbReference type="InterPro" id="IPR052998">
    <property type="entry name" value="Hetero-Diels-Alderase-like"/>
</dbReference>
<reference evidence="2 3" key="1">
    <citation type="submission" date="2017-12" db="EMBL/GenBank/DDBJ databases">
        <title>Comparative genomics of Botrytis spp.</title>
        <authorList>
            <person name="Valero-Jimenez C.A."/>
            <person name="Tapia P."/>
            <person name="Veloso J."/>
            <person name="Silva-Moreno E."/>
            <person name="Staats M."/>
            <person name="Valdes J.H."/>
            <person name="Van Kan J.A.L."/>
        </authorList>
    </citation>
    <scope>NUCLEOTIDE SEQUENCE [LARGE SCALE GENOMIC DNA]</scope>
    <source>
        <strain evidence="2 3">Bp0003</strain>
    </source>
</reference>
<organism evidence="2 3">
    <name type="scientific">Botrytis paeoniae</name>
    <dbReference type="NCBI Taxonomy" id="278948"/>
    <lineage>
        <taxon>Eukaryota</taxon>
        <taxon>Fungi</taxon>
        <taxon>Dikarya</taxon>
        <taxon>Ascomycota</taxon>
        <taxon>Pezizomycotina</taxon>
        <taxon>Leotiomycetes</taxon>
        <taxon>Helotiales</taxon>
        <taxon>Sclerotiniaceae</taxon>
        <taxon>Botrytis</taxon>
    </lineage>
</organism>
<keyword evidence="1" id="KW-0732">Signal</keyword>
<dbReference type="InterPro" id="IPR011042">
    <property type="entry name" value="6-blade_b-propeller_TolB-like"/>
</dbReference>
<evidence type="ECO:0000313" key="3">
    <source>
        <dbReference type="Proteomes" id="UP000297910"/>
    </source>
</evidence>